<evidence type="ECO:0000256" key="12">
    <source>
        <dbReference type="RuleBase" id="RU003357"/>
    </source>
</evidence>
<dbReference type="Pfam" id="PF07715">
    <property type="entry name" value="Plug"/>
    <property type="match status" value="1"/>
</dbReference>
<gene>
    <name evidence="17" type="ORF">E4L96_07765</name>
</gene>
<evidence type="ECO:0000256" key="9">
    <source>
        <dbReference type="ARBA" id="ARBA00023170"/>
    </source>
</evidence>
<keyword evidence="7 12" id="KW-0798">TonB box</keyword>
<keyword evidence="4 11" id="KW-1134">Transmembrane beta strand</keyword>
<protein>
    <submittedName>
        <fullName evidence="17">TonB-dependent receptor</fullName>
    </submittedName>
</protein>
<accession>A0A4Y9SL94</accession>
<evidence type="ECO:0000313" key="18">
    <source>
        <dbReference type="Proteomes" id="UP000298438"/>
    </source>
</evidence>
<feature type="domain" description="TonB-dependent receptor-like beta-barrel" evidence="15">
    <location>
        <begin position="258"/>
        <end position="685"/>
    </location>
</feature>
<keyword evidence="5 11" id="KW-0812">Transmembrane</keyword>
<keyword evidence="8 11" id="KW-0472">Membrane</keyword>
<dbReference type="InterPro" id="IPR036942">
    <property type="entry name" value="Beta-barrel_TonB_sf"/>
</dbReference>
<dbReference type="Gene3D" id="2.40.170.20">
    <property type="entry name" value="TonB-dependent receptor, beta-barrel domain"/>
    <property type="match status" value="1"/>
</dbReference>
<evidence type="ECO:0000256" key="4">
    <source>
        <dbReference type="ARBA" id="ARBA00022452"/>
    </source>
</evidence>
<organism evidence="17 18">
    <name type="scientific">Zemynaea arenosa</name>
    <dbReference type="NCBI Taxonomy" id="2561931"/>
    <lineage>
        <taxon>Bacteria</taxon>
        <taxon>Pseudomonadati</taxon>
        <taxon>Pseudomonadota</taxon>
        <taxon>Betaproteobacteria</taxon>
        <taxon>Burkholderiales</taxon>
        <taxon>Oxalobacteraceae</taxon>
        <taxon>Telluria group</taxon>
        <taxon>Zemynaea</taxon>
    </lineage>
</organism>
<name>A0A4Y9SL94_9BURK</name>
<dbReference type="PANTHER" id="PTHR30069:SF29">
    <property type="entry name" value="HEMOGLOBIN AND HEMOGLOBIN-HAPTOGLOBIN-BINDING PROTEIN 1-RELATED"/>
    <property type="match status" value="1"/>
</dbReference>
<evidence type="ECO:0000256" key="10">
    <source>
        <dbReference type="ARBA" id="ARBA00023237"/>
    </source>
</evidence>
<evidence type="ECO:0000256" key="7">
    <source>
        <dbReference type="ARBA" id="ARBA00023077"/>
    </source>
</evidence>
<feature type="region of interest" description="Disordered" evidence="13">
    <location>
        <begin position="489"/>
        <end position="512"/>
    </location>
</feature>
<dbReference type="InterPro" id="IPR000531">
    <property type="entry name" value="Beta-barrel_TonB"/>
</dbReference>
<evidence type="ECO:0000256" key="8">
    <source>
        <dbReference type="ARBA" id="ARBA00023136"/>
    </source>
</evidence>
<evidence type="ECO:0000256" key="1">
    <source>
        <dbReference type="ARBA" id="ARBA00004571"/>
    </source>
</evidence>
<dbReference type="OrthoDB" id="8671598at2"/>
<keyword evidence="10 11" id="KW-0998">Cell outer membrane</keyword>
<evidence type="ECO:0000259" key="16">
    <source>
        <dbReference type="Pfam" id="PF07715"/>
    </source>
</evidence>
<keyword evidence="3 11" id="KW-0813">Transport</keyword>
<dbReference type="CDD" id="cd01347">
    <property type="entry name" value="ligand_gated_channel"/>
    <property type="match status" value="1"/>
</dbReference>
<evidence type="ECO:0000256" key="14">
    <source>
        <dbReference type="SAM" id="SignalP"/>
    </source>
</evidence>
<evidence type="ECO:0000256" key="3">
    <source>
        <dbReference type="ARBA" id="ARBA00022448"/>
    </source>
</evidence>
<keyword evidence="18" id="KW-1185">Reference proteome</keyword>
<feature type="domain" description="TonB-dependent receptor plug" evidence="16">
    <location>
        <begin position="56"/>
        <end position="155"/>
    </location>
</feature>
<dbReference type="SUPFAM" id="SSF56935">
    <property type="entry name" value="Porins"/>
    <property type="match status" value="1"/>
</dbReference>
<dbReference type="PROSITE" id="PS52016">
    <property type="entry name" value="TONB_DEPENDENT_REC_3"/>
    <property type="match status" value="1"/>
</dbReference>
<dbReference type="Gene3D" id="2.170.130.10">
    <property type="entry name" value="TonB-dependent receptor, plug domain"/>
    <property type="match status" value="1"/>
</dbReference>
<evidence type="ECO:0000256" key="6">
    <source>
        <dbReference type="ARBA" id="ARBA00022729"/>
    </source>
</evidence>
<feature type="region of interest" description="Disordered" evidence="13">
    <location>
        <begin position="216"/>
        <end position="236"/>
    </location>
</feature>
<feature type="chain" id="PRO_5021311224" evidence="14">
    <location>
        <begin position="27"/>
        <end position="724"/>
    </location>
</feature>
<dbReference type="PANTHER" id="PTHR30069">
    <property type="entry name" value="TONB-DEPENDENT OUTER MEMBRANE RECEPTOR"/>
    <property type="match status" value="1"/>
</dbReference>
<evidence type="ECO:0000256" key="11">
    <source>
        <dbReference type="PROSITE-ProRule" id="PRU01360"/>
    </source>
</evidence>
<comment type="subcellular location">
    <subcellularLocation>
        <location evidence="1 11">Cell outer membrane</location>
        <topology evidence="1 11">Multi-pass membrane protein</topology>
    </subcellularLocation>
</comment>
<evidence type="ECO:0000256" key="13">
    <source>
        <dbReference type="SAM" id="MobiDB-lite"/>
    </source>
</evidence>
<dbReference type="AlphaFoldDB" id="A0A4Y9SL94"/>
<dbReference type="GO" id="GO:0015344">
    <property type="term" value="F:siderophore uptake transmembrane transporter activity"/>
    <property type="evidence" value="ECO:0007669"/>
    <property type="project" value="TreeGrafter"/>
</dbReference>
<evidence type="ECO:0000259" key="15">
    <source>
        <dbReference type="Pfam" id="PF00593"/>
    </source>
</evidence>
<keyword evidence="6 14" id="KW-0732">Signal</keyword>
<dbReference type="GO" id="GO:0044718">
    <property type="term" value="P:siderophore transmembrane transport"/>
    <property type="evidence" value="ECO:0007669"/>
    <property type="project" value="TreeGrafter"/>
</dbReference>
<evidence type="ECO:0000313" key="17">
    <source>
        <dbReference type="EMBL" id="TFW22419.1"/>
    </source>
</evidence>
<dbReference type="InterPro" id="IPR012910">
    <property type="entry name" value="Plug_dom"/>
</dbReference>
<comment type="similarity">
    <text evidence="2 11 12">Belongs to the TonB-dependent receptor family.</text>
</comment>
<dbReference type="Proteomes" id="UP000298438">
    <property type="component" value="Unassembled WGS sequence"/>
</dbReference>
<dbReference type="InterPro" id="IPR037066">
    <property type="entry name" value="Plug_dom_sf"/>
</dbReference>
<feature type="signal peptide" evidence="14">
    <location>
        <begin position="1"/>
        <end position="26"/>
    </location>
</feature>
<evidence type="ECO:0000256" key="2">
    <source>
        <dbReference type="ARBA" id="ARBA00009810"/>
    </source>
</evidence>
<proteinExistence type="inferred from homology"/>
<comment type="caution">
    <text evidence="17">The sequence shown here is derived from an EMBL/GenBank/DDBJ whole genome shotgun (WGS) entry which is preliminary data.</text>
</comment>
<dbReference type="EMBL" id="SPVF01000106">
    <property type="protein sequence ID" value="TFW22419.1"/>
    <property type="molecule type" value="Genomic_DNA"/>
</dbReference>
<reference evidence="17 18" key="1">
    <citation type="submission" date="2019-03" db="EMBL/GenBank/DDBJ databases">
        <title>Draft Genome Sequence of Massilia arenosa sp. nov., a Novel Massilia Species Isolated from a Sandy-loam Maize Soil.</title>
        <authorList>
            <person name="Raths R."/>
            <person name="Peta V."/>
            <person name="Bucking H."/>
        </authorList>
    </citation>
    <scope>NUCLEOTIDE SEQUENCE [LARGE SCALE GENOMIC DNA]</scope>
    <source>
        <strain evidence="17 18">MC02</strain>
    </source>
</reference>
<sequence length="724" mass="78900">MSMHTQFRLTVLAAAVAACLPVSVFAQQPAPTKKAEAPANKVEINAAATSTYDPRRDDTASKIVVSHDEIIKYGDTNVLDVLKRVPGVTVSGGGGRMGGEVRMRGLGSGYTQILINGERAPAGFSMDSLSPDVIERIEVLRAASAEFSTQSIAGTINIVLRRAISTRQRELKAGYSGGQGLRSPNANLQISDRMGTMSYSVALNAVNNRFDRHSPTVEEFTDNSTGVTSVRESDPSMEGGFKGLNAAPRINWNLANGDTLTSQSFINLNRLQMNSDQQVTTVSGLAPAFPNTSMHTTNEGAFVRSDLNWVHKLGGSAKLDTKIGFNYNTSDNEQRRRGGRTAGVDLLDSRIDTDSTEKGLSTTGKYTTPIMEGHSLAMGWDGGYTTRDEDRVQQDQPAAPQYDVYAAKVARFAAFAQDEWSLTKQLSVYLGARWEGIRTTSTGSGFADSTSRLSVWSPVAQVLYKLPNSKADQVRLALTRTFKAPGAGQLIPRRTPSINNSELEPDTMGNPDLKPEQATGIDASYEHYWPQGGVFSVAASARRITDFTRQAIVLADDGRWVSMPVNDGTANTRSLEIEAKFPVKIFFPEGPALDVRANVSRNWSSVDAVPGPNNRLDQQTPLSATLGLDYKLGALTMGGSYVFRNGGPVRISATQAAYQTVRRDVDVYGLWKFDPKNQLRVTIGNVLAQDWVSESFYEDARTASHRRIVYPGTMLVRVMMEMKF</sequence>
<evidence type="ECO:0000256" key="5">
    <source>
        <dbReference type="ARBA" id="ARBA00022692"/>
    </source>
</evidence>
<dbReference type="GO" id="GO:0009279">
    <property type="term" value="C:cell outer membrane"/>
    <property type="evidence" value="ECO:0007669"/>
    <property type="project" value="UniProtKB-SubCell"/>
</dbReference>
<dbReference type="InterPro" id="IPR039426">
    <property type="entry name" value="TonB-dep_rcpt-like"/>
</dbReference>
<keyword evidence="9 17" id="KW-0675">Receptor</keyword>
<dbReference type="Pfam" id="PF00593">
    <property type="entry name" value="TonB_dep_Rec_b-barrel"/>
    <property type="match status" value="1"/>
</dbReference>